<dbReference type="GeneID" id="2912405"/>
<evidence type="ECO:0000256" key="2">
    <source>
        <dbReference type="SAM" id="MobiDB-lite"/>
    </source>
</evidence>
<evidence type="ECO:0000313" key="3">
    <source>
        <dbReference type="EMBL" id="AOW05047.1"/>
    </source>
</evidence>
<evidence type="ECO:0000256" key="1">
    <source>
        <dbReference type="SAM" id="Coils"/>
    </source>
</evidence>
<dbReference type="KEGG" id="yli:2912405"/>
<dbReference type="VEuPathDB" id="FungiDB:YALI1_E07950g"/>
<dbReference type="RefSeq" id="XP_503634.1">
    <property type="nucleotide sequence ID" value="XM_503634.3"/>
</dbReference>
<evidence type="ECO:0000313" key="4">
    <source>
        <dbReference type="Proteomes" id="UP000182444"/>
    </source>
</evidence>
<name>A0A1H6Q1E5_YARLL</name>
<protein>
    <submittedName>
        <fullName evidence="3">Uncharacterized protein</fullName>
    </submittedName>
</protein>
<accession>A0A1H6Q1E5</accession>
<organism evidence="3 4">
    <name type="scientific">Yarrowia lipolytica</name>
    <name type="common">Candida lipolytica</name>
    <dbReference type="NCBI Taxonomy" id="4952"/>
    <lineage>
        <taxon>Eukaryota</taxon>
        <taxon>Fungi</taxon>
        <taxon>Dikarya</taxon>
        <taxon>Ascomycota</taxon>
        <taxon>Saccharomycotina</taxon>
        <taxon>Dipodascomycetes</taxon>
        <taxon>Dipodascales</taxon>
        <taxon>Dipodascales incertae sedis</taxon>
        <taxon>Yarrowia</taxon>
    </lineage>
</organism>
<sequence length="542" mass="60823">MNIKTAALPTLALQKTSISCCCGSSTCTNFCHAQKHISQLEATLRTSAEVGQALLAQVSVMKDQIDRLNGQVTTLHVENDSMLAHNKGLIADIATLSAKLAVSDSQIDSLNHELEESRKYQAKMTRVKLQTESLENQLELLEQVRESMQNELHTSESDKKAAQVRWRKTDMLLERLARDYEQLEQQAADAMASKSMASLRSNKTRYSVDSGNTLVDEYRLNHKKSETDVLRDELLATRSEVRDLKKQLDKHDVVLKKQSRELLREEDDEYDMDISPRDHANRVFQINSNMDRFVTPRKSINNLQSYNLPTHNLHTFNYPTPESLKATPTLYTPSRPGKRDPTNATNESKHTRSSSLPPTPVIDDVATFDDSFASNSDFDESPTRHASHLQKELRHFVSHETTLRNRFSDLYDEKLPSSCSRIPELSTELGAQAKLVRSTSFESIFSMAEGAECGPETEFIQGHDAHFGQFQRTTLASTSAAATFTTATPDSGLRNFDSRLLLSQVNSSNTPRVAKKESSGWGFGGMWSRIKSKEATTEVTEA</sequence>
<dbReference type="EMBL" id="CP017557">
    <property type="protein sequence ID" value="AOW05047.1"/>
    <property type="molecule type" value="Genomic_DNA"/>
</dbReference>
<proteinExistence type="predicted"/>
<reference evidence="3 4" key="1">
    <citation type="journal article" date="2016" name="PLoS ONE">
        <title>Sequence Assembly of Yarrowia lipolytica Strain W29/CLIB89 Shows Transposable Element Diversity.</title>
        <authorList>
            <person name="Magnan C."/>
            <person name="Yu J."/>
            <person name="Chang I."/>
            <person name="Jahn E."/>
            <person name="Kanomata Y."/>
            <person name="Wu J."/>
            <person name="Zeller M."/>
            <person name="Oakes M."/>
            <person name="Baldi P."/>
            <person name="Sandmeyer S."/>
        </authorList>
    </citation>
    <scope>NUCLEOTIDE SEQUENCE [LARGE SCALE GENOMIC DNA]</scope>
    <source>
        <strain evidence="4">CLIB89(W29)</strain>
    </source>
</reference>
<keyword evidence="1" id="KW-0175">Coiled coil</keyword>
<gene>
    <name evidence="3" type="ORF">YALI1_E07950g</name>
</gene>
<dbReference type="Proteomes" id="UP000182444">
    <property type="component" value="Chromosome 1E"/>
</dbReference>
<dbReference type="VEuPathDB" id="FungiDB:YALI0_E06611g"/>
<dbReference type="OMA" id="SPRDHAN"/>
<feature type="coiled-coil region" evidence="1">
    <location>
        <begin position="117"/>
        <end position="193"/>
    </location>
</feature>
<dbReference type="AlphaFoldDB" id="A0A1H6Q1E5"/>
<feature type="region of interest" description="Disordered" evidence="2">
    <location>
        <begin position="317"/>
        <end position="364"/>
    </location>
</feature>
<dbReference type="OrthoDB" id="4088568at2759"/>